<gene>
    <name evidence="1" type="ORF">BSZ37_14905</name>
</gene>
<comment type="caution">
    <text evidence="1">The sequence shown here is derived from an EMBL/GenBank/DDBJ whole genome shotgun (WGS) entry which is preliminary data.</text>
</comment>
<evidence type="ECO:0000313" key="2">
    <source>
        <dbReference type="Proteomes" id="UP000216339"/>
    </source>
</evidence>
<dbReference type="OrthoDB" id="1493483at2"/>
<dbReference type="EMBL" id="MQWD01000001">
    <property type="protein sequence ID" value="PAP77637.1"/>
    <property type="molecule type" value="Genomic_DNA"/>
</dbReference>
<dbReference type="AlphaFoldDB" id="A0A271J2W3"/>
<dbReference type="Proteomes" id="UP000216339">
    <property type="component" value="Unassembled WGS sequence"/>
</dbReference>
<proteinExistence type="predicted"/>
<organism evidence="1 2">
    <name type="scientific">Rubrivirga marina</name>
    <dbReference type="NCBI Taxonomy" id="1196024"/>
    <lineage>
        <taxon>Bacteria</taxon>
        <taxon>Pseudomonadati</taxon>
        <taxon>Rhodothermota</taxon>
        <taxon>Rhodothermia</taxon>
        <taxon>Rhodothermales</taxon>
        <taxon>Rubricoccaceae</taxon>
        <taxon>Rubrivirga</taxon>
    </lineage>
</organism>
<evidence type="ECO:0008006" key="3">
    <source>
        <dbReference type="Google" id="ProtNLM"/>
    </source>
</evidence>
<reference evidence="1 2" key="1">
    <citation type="submission" date="2016-11" db="EMBL/GenBank/DDBJ databases">
        <title>Study of marine rhodopsin-containing bacteria.</title>
        <authorList>
            <person name="Yoshizawa S."/>
            <person name="Kumagai Y."/>
            <person name="Kogure K."/>
        </authorList>
    </citation>
    <scope>NUCLEOTIDE SEQUENCE [LARGE SCALE GENOMIC DNA]</scope>
    <source>
        <strain evidence="1 2">SAORIC-28</strain>
    </source>
</reference>
<keyword evidence="2" id="KW-1185">Reference proteome</keyword>
<accession>A0A271J2W3</accession>
<name>A0A271J2W3_9BACT</name>
<dbReference type="RefSeq" id="WP_095511307.1">
    <property type="nucleotide sequence ID" value="NZ_MQWD01000001.1"/>
</dbReference>
<sequence length="187" mass="20149">MTDLLREYLPTAPDLGLYVAPDLPAAKLRAALADYAPEVDPDAVVALYDATRLGSAKDGAVFLDDRLVFQNNDLQPARTIRYEDIVGVRAKRKLLGGREVQIDLNRARATVTETLDFSGQPGAAEYVERFLQQVLAVGVRPEAPAPDPTADGGTDHLAVAEALDRLVALGRLAEADRQRMLDALGDG</sequence>
<protein>
    <recommendedName>
        <fullName evidence="3">YokE-like PH domain-containing protein</fullName>
    </recommendedName>
</protein>
<evidence type="ECO:0000313" key="1">
    <source>
        <dbReference type="EMBL" id="PAP77637.1"/>
    </source>
</evidence>